<dbReference type="Proteomes" id="UP001597052">
    <property type="component" value="Unassembled WGS sequence"/>
</dbReference>
<accession>A0ABD6DA47</accession>
<gene>
    <name evidence="1" type="ORF">ACFSBW_12530</name>
</gene>
<reference evidence="1 2" key="1">
    <citation type="journal article" date="2019" name="Int. J. Syst. Evol. Microbiol.">
        <title>The Global Catalogue of Microorganisms (GCM) 10K type strain sequencing project: providing services to taxonomists for standard genome sequencing and annotation.</title>
        <authorList>
            <consortium name="The Broad Institute Genomics Platform"/>
            <consortium name="The Broad Institute Genome Sequencing Center for Infectious Disease"/>
            <person name="Wu L."/>
            <person name="Ma J."/>
        </authorList>
    </citation>
    <scope>NUCLEOTIDE SEQUENCE [LARGE SCALE GENOMIC DNA]</scope>
    <source>
        <strain evidence="1 2">CGMCC 1.10593</strain>
    </source>
</reference>
<proteinExistence type="predicted"/>
<dbReference type="RefSeq" id="WP_256396099.1">
    <property type="nucleotide sequence ID" value="NZ_JANHDJ010000003.1"/>
</dbReference>
<sequence>MAGIDGTLVAKYLESYAETQGVLPERIADFGQQYRQQGHLTREQLYEIAYESSTRSAYHVDRNPADRCVEVTANVRRVDGDFSKIHLLTGLSGFKAPTASCVLTALDPSRHAIVDTRVWATLERFDFVEGRKESFDAADYVTMIEPIREIASETGYSPEDVGYALFAYDVEHREGTLH</sequence>
<keyword evidence="2" id="KW-1185">Reference proteome</keyword>
<protein>
    <submittedName>
        <fullName evidence="1">Uncharacterized protein</fullName>
    </submittedName>
</protein>
<evidence type="ECO:0000313" key="2">
    <source>
        <dbReference type="Proteomes" id="UP001597052"/>
    </source>
</evidence>
<comment type="caution">
    <text evidence="1">The sequence shown here is derived from an EMBL/GenBank/DDBJ whole genome shotgun (WGS) entry which is preliminary data.</text>
</comment>
<dbReference type="AlphaFoldDB" id="A0ABD6DA47"/>
<dbReference type="EMBL" id="JBHUDM010000003">
    <property type="protein sequence ID" value="MFD1642700.1"/>
    <property type="molecule type" value="Genomic_DNA"/>
</dbReference>
<organism evidence="1 2">
    <name type="scientific">Halohasta litorea</name>
    <dbReference type="NCBI Taxonomy" id="869891"/>
    <lineage>
        <taxon>Archaea</taxon>
        <taxon>Methanobacteriati</taxon>
        <taxon>Methanobacteriota</taxon>
        <taxon>Stenosarchaea group</taxon>
        <taxon>Halobacteria</taxon>
        <taxon>Halobacteriales</taxon>
        <taxon>Haloferacaceae</taxon>
        <taxon>Halohasta</taxon>
    </lineage>
</organism>
<evidence type="ECO:0000313" key="1">
    <source>
        <dbReference type="EMBL" id="MFD1642700.1"/>
    </source>
</evidence>
<name>A0ABD6DA47_9EURY</name>